<organism evidence="3 4">
    <name type="scientific">Parthenolecanium corni</name>
    <dbReference type="NCBI Taxonomy" id="536013"/>
    <lineage>
        <taxon>Eukaryota</taxon>
        <taxon>Metazoa</taxon>
        <taxon>Ecdysozoa</taxon>
        <taxon>Arthropoda</taxon>
        <taxon>Hexapoda</taxon>
        <taxon>Insecta</taxon>
        <taxon>Pterygota</taxon>
        <taxon>Neoptera</taxon>
        <taxon>Paraneoptera</taxon>
        <taxon>Hemiptera</taxon>
        <taxon>Sternorrhyncha</taxon>
        <taxon>Coccoidea</taxon>
        <taxon>Coccidae</taxon>
        <taxon>Parthenolecanium</taxon>
    </lineage>
</organism>
<evidence type="ECO:0000313" key="4">
    <source>
        <dbReference type="Proteomes" id="UP001367676"/>
    </source>
</evidence>
<protein>
    <recommendedName>
        <fullName evidence="5">Paramyosin</fullName>
    </recommendedName>
</protein>
<reference evidence="3 4" key="1">
    <citation type="submission" date="2024-03" db="EMBL/GenBank/DDBJ databases">
        <title>Adaptation during the transition from Ophiocordyceps entomopathogen to insect associate is accompanied by gene loss and intensified selection.</title>
        <authorList>
            <person name="Ward C.M."/>
            <person name="Onetto C.A."/>
            <person name="Borneman A.R."/>
        </authorList>
    </citation>
    <scope>NUCLEOTIDE SEQUENCE [LARGE SCALE GENOMIC DNA]</scope>
    <source>
        <strain evidence="3">AWRI1</strain>
        <tissue evidence="3">Single Adult Female</tissue>
    </source>
</reference>
<accession>A0AAN9XWX9</accession>
<dbReference type="Proteomes" id="UP001367676">
    <property type="component" value="Unassembled WGS sequence"/>
</dbReference>
<dbReference type="PANTHER" id="PTHR39960">
    <property type="entry name" value="LD34147P"/>
    <property type="match status" value="1"/>
</dbReference>
<feature type="region of interest" description="Disordered" evidence="2">
    <location>
        <begin position="15"/>
        <end position="42"/>
    </location>
</feature>
<name>A0AAN9XWX9_9HEMI</name>
<dbReference type="EMBL" id="JBBCAQ010000038">
    <property type="protein sequence ID" value="KAK7571872.1"/>
    <property type="molecule type" value="Genomic_DNA"/>
</dbReference>
<evidence type="ECO:0008006" key="5">
    <source>
        <dbReference type="Google" id="ProtNLM"/>
    </source>
</evidence>
<sequence length="586" mass="65819">MSDAEKAAELMKISVEKMGDSPNKIPVESKSETCERTSVNSHTMKTDIEKREHFSSPTADRWIESHAQNGENASDSLHSNFTNFYCHEVPCRTSSSSKHEDIRDAILSLINIFRDNSDKLERHEARERQLGEQLRKSFALVDRKQGNEESTLAAISNTLNKINRRLEILENITNEGVSCKESSPSNNNGQAELLVKLNSLEQSIKNNEYLLQNIHQKMDQKLESIARDVIQTQTTATLIHQDLKQFSAAHTQTNTDLISTFDSKLTEIRPHLEKFDKVLELQSKSVQQTTALLDNAKSNAVTNVPDSLTNSNNQQIADMRQAIERNVELLKEKIGHAEEALAEKQQTIYNELLKSTKGNEDMKGNIIKSYGQLLGEIQGFSKMDKLLIQTADNVLDAKRRVEYGTHQILSEVGGLIESSSRGINDTINRRFDMISNEIVLHQNDAQKNLSSKIETEISQVWRQIGIMYQTLTSSADALNKLQQQTEIYVNSSLITMDNMDGKVGQITSRMSEVDDNLNYLLGRLSLVTQEFNQIKTGLGEALDNIRSSFQTVQNKVKDTGPGPNPIEDDPSTTTDNTLLKIKNPAS</sequence>
<proteinExistence type="predicted"/>
<evidence type="ECO:0000313" key="3">
    <source>
        <dbReference type="EMBL" id="KAK7571872.1"/>
    </source>
</evidence>
<feature type="coiled-coil region" evidence="1">
    <location>
        <begin position="313"/>
        <end position="347"/>
    </location>
</feature>
<dbReference type="AlphaFoldDB" id="A0AAN9XWX9"/>
<dbReference type="GO" id="GO:0005886">
    <property type="term" value="C:plasma membrane"/>
    <property type="evidence" value="ECO:0007669"/>
    <property type="project" value="TreeGrafter"/>
</dbReference>
<evidence type="ECO:0000256" key="2">
    <source>
        <dbReference type="SAM" id="MobiDB-lite"/>
    </source>
</evidence>
<gene>
    <name evidence="3" type="ORF">V9T40_014344</name>
</gene>
<comment type="caution">
    <text evidence="3">The sequence shown here is derived from an EMBL/GenBank/DDBJ whole genome shotgun (WGS) entry which is preliminary data.</text>
</comment>
<keyword evidence="4" id="KW-1185">Reference proteome</keyword>
<dbReference type="PANTHER" id="PTHR39960:SF1">
    <property type="entry name" value="LD34147P"/>
    <property type="match status" value="1"/>
</dbReference>
<feature type="region of interest" description="Disordered" evidence="2">
    <location>
        <begin position="555"/>
        <end position="586"/>
    </location>
</feature>
<evidence type="ECO:0000256" key="1">
    <source>
        <dbReference type="SAM" id="Coils"/>
    </source>
</evidence>
<keyword evidence="1" id="KW-0175">Coiled coil</keyword>